<dbReference type="PANTHER" id="PTHR13281">
    <property type="entry name" value="TRANSMEMBRANE PROTEIN 70, MITOCHONDRIAL"/>
    <property type="match status" value="1"/>
</dbReference>
<evidence type="ECO:0000313" key="4">
    <source>
        <dbReference type="Proteomes" id="UP000053240"/>
    </source>
</evidence>
<gene>
    <name evidence="3" type="ORF">RR48_12958</name>
</gene>
<organism evidence="3 4">
    <name type="scientific">Papilio machaon</name>
    <name type="common">Old World swallowtail butterfly</name>
    <dbReference type="NCBI Taxonomy" id="76193"/>
    <lineage>
        <taxon>Eukaryota</taxon>
        <taxon>Metazoa</taxon>
        <taxon>Ecdysozoa</taxon>
        <taxon>Arthropoda</taxon>
        <taxon>Hexapoda</taxon>
        <taxon>Insecta</taxon>
        <taxon>Pterygota</taxon>
        <taxon>Neoptera</taxon>
        <taxon>Endopterygota</taxon>
        <taxon>Lepidoptera</taxon>
        <taxon>Glossata</taxon>
        <taxon>Ditrysia</taxon>
        <taxon>Papilionoidea</taxon>
        <taxon>Papilionidae</taxon>
        <taxon>Papilioninae</taxon>
        <taxon>Papilio</taxon>
    </lineage>
</organism>
<feature type="transmembrane region" description="Helical" evidence="2">
    <location>
        <begin position="83"/>
        <end position="105"/>
    </location>
</feature>
<keyword evidence="2" id="KW-1133">Transmembrane helix</keyword>
<proteinExistence type="inferred from homology"/>
<evidence type="ECO:0000256" key="2">
    <source>
        <dbReference type="SAM" id="Phobius"/>
    </source>
</evidence>
<dbReference type="EMBL" id="KQ461155">
    <property type="protein sequence ID" value="KPJ08219.1"/>
    <property type="molecule type" value="Genomic_DNA"/>
</dbReference>
<dbReference type="InterPro" id="IPR009724">
    <property type="entry name" value="TMEM70"/>
</dbReference>
<dbReference type="InterPro" id="IPR045325">
    <property type="entry name" value="TMEM70/TMEM186/TMEM223"/>
</dbReference>
<dbReference type="GO" id="GO:0033615">
    <property type="term" value="P:mitochondrial proton-transporting ATP synthase complex assembly"/>
    <property type="evidence" value="ECO:0007669"/>
    <property type="project" value="TreeGrafter"/>
</dbReference>
<dbReference type="STRING" id="76193.A0A194QSC5"/>
<dbReference type="InParanoid" id="A0A194QSC5"/>
<keyword evidence="4" id="KW-1185">Reference proteome</keyword>
<dbReference type="PANTHER" id="PTHR13281:SF0">
    <property type="entry name" value="TRANSMEMBRANE PROTEIN 70, MITOCHONDRIAL"/>
    <property type="match status" value="1"/>
</dbReference>
<accession>A0A194QSC5</accession>
<dbReference type="GO" id="GO:0031966">
    <property type="term" value="C:mitochondrial membrane"/>
    <property type="evidence" value="ECO:0007669"/>
    <property type="project" value="TreeGrafter"/>
</dbReference>
<sequence>MSALSDFKEIISGTKSMTGAQKIISRHYAKKLNEDNKLERIYYGPLTPQIKAVKIFSLSSSAAGLVAQPIILREASTIGSTSLLIAICSVVGFFTFVTPLLLHVITKKYVTEVYYNPETMSYTAVTLNFFLVPKKLEFKAEDVVVPDIPGMFTTMQAKGTSLFIEARHFNDPMHYAKIMGYDKPLDFKLGNLDEPESSNK</sequence>
<dbReference type="FunCoup" id="A0A194QSC5">
    <property type="interactions" value="950"/>
</dbReference>
<dbReference type="AlphaFoldDB" id="A0A194QSC5"/>
<protein>
    <submittedName>
        <fullName evidence="3">Transmembrane protein 70-like, mitochondrial</fullName>
    </submittedName>
</protein>
<evidence type="ECO:0000256" key="1">
    <source>
        <dbReference type="ARBA" id="ARBA00005280"/>
    </source>
</evidence>
<name>A0A194QSC5_PAPMA</name>
<comment type="similarity">
    <text evidence="1">Belongs to the TMEM70 family.</text>
</comment>
<dbReference type="Proteomes" id="UP000053240">
    <property type="component" value="Unassembled WGS sequence"/>
</dbReference>
<keyword evidence="2 3" id="KW-0812">Transmembrane</keyword>
<evidence type="ECO:0000313" key="3">
    <source>
        <dbReference type="EMBL" id="KPJ08219.1"/>
    </source>
</evidence>
<reference evidence="3 4" key="1">
    <citation type="journal article" date="2015" name="Nat. Commun.">
        <title>Outbred genome sequencing and CRISPR/Cas9 gene editing in butterflies.</title>
        <authorList>
            <person name="Li X."/>
            <person name="Fan D."/>
            <person name="Zhang W."/>
            <person name="Liu G."/>
            <person name="Zhang L."/>
            <person name="Zhao L."/>
            <person name="Fang X."/>
            <person name="Chen L."/>
            <person name="Dong Y."/>
            <person name="Chen Y."/>
            <person name="Ding Y."/>
            <person name="Zhao R."/>
            <person name="Feng M."/>
            <person name="Zhu Y."/>
            <person name="Feng Y."/>
            <person name="Jiang X."/>
            <person name="Zhu D."/>
            <person name="Xiang H."/>
            <person name="Feng X."/>
            <person name="Li S."/>
            <person name="Wang J."/>
            <person name="Zhang G."/>
            <person name="Kronforst M.R."/>
            <person name="Wang W."/>
        </authorList>
    </citation>
    <scope>NUCLEOTIDE SEQUENCE [LARGE SCALE GENOMIC DNA]</scope>
    <source>
        <strain evidence="3">Ya'a_city_454_Pm</strain>
        <tissue evidence="3">Whole body</tissue>
    </source>
</reference>
<keyword evidence="2" id="KW-0472">Membrane</keyword>
<dbReference type="Pfam" id="PF06979">
    <property type="entry name" value="TMEM70"/>
    <property type="match status" value="1"/>
</dbReference>